<dbReference type="GO" id="GO:0000977">
    <property type="term" value="F:RNA polymerase II transcription regulatory region sequence-specific DNA binding"/>
    <property type="evidence" value="ECO:0007669"/>
    <property type="project" value="TreeGrafter"/>
</dbReference>
<keyword evidence="4" id="KW-0805">Transcription regulation</keyword>
<dbReference type="GO" id="GO:0032875">
    <property type="term" value="P:regulation of DNA endoreduplication"/>
    <property type="evidence" value="ECO:0007669"/>
    <property type="project" value="UniProtKB-ARBA"/>
</dbReference>
<feature type="compositionally biased region" description="Polar residues" evidence="8">
    <location>
        <begin position="391"/>
        <end position="410"/>
    </location>
</feature>
<evidence type="ECO:0000256" key="7">
    <source>
        <dbReference type="ARBA" id="ARBA00023306"/>
    </source>
</evidence>
<keyword evidence="5" id="KW-0804">Transcription</keyword>
<evidence type="ECO:0000259" key="10">
    <source>
        <dbReference type="SMART" id="SM01368"/>
    </source>
</evidence>
<dbReference type="GO" id="GO:0005667">
    <property type="term" value="C:transcription regulator complex"/>
    <property type="evidence" value="ECO:0007669"/>
    <property type="project" value="TreeGrafter"/>
</dbReference>
<dbReference type="SMART" id="SM01368">
    <property type="entry name" value="RB_A"/>
    <property type="match status" value="1"/>
</dbReference>
<feature type="region of interest" description="Disordered" evidence="8">
    <location>
        <begin position="390"/>
        <end position="410"/>
    </location>
</feature>
<dbReference type="EMBL" id="JABWDY010041722">
    <property type="protein sequence ID" value="KAF5177194.1"/>
    <property type="molecule type" value="Genomic_DNA"/>
</dbReference>
<dbReference type="PANTHER" id="PTHR13742:SF17">
    <property type="entry name" value="RE32990P-RELATED"/>
    <property type="match status" value="1"/>
</dbReference>
<dbReference type="FunFam" id="1.10.472.10:FF:000030">
    <property type="entry name" value="Retinoblastoma-related protein 1"/>
    <property type="match status" value="1"/>
</dbReference>
<comment type="similarity">
    <text evidence="2">Belongs to the retinoblastoma protein (RB) family.</text>
</comment>
<feature type="domain" description="Retinoblastoma-associated protein N-terminal" evidence="9">
    <location>
        <begin position="94"/>
        <end position="241"/>
    </location>
</feature>
<dbReference type="Pfam" id="PF01858">
    <property type="entry name" value="RB_A"/>
    <property type="match status" value="1"/>
</dbReference>
<evidence type="ECO:0000256" key="2">
    <source>
        <dbReference type="ARBA" id="ARBA00009475"/>
    </source>
</evidence>
<keyword evidence="7" id="KW-0131">Cell cycle</keyword>
<name>A0A7J6UX51_THATH</name>
<evidence type="ECO:0000313" key="12">
    <source>
        <dbReference type="Proteomes" id="UP000554482"/>
    </source>
</evidence>
<keyword evidence="6" id="KW-0539">Nucleus</keyword>
<evidence type="ECO:0000256" key="6">
    <source>
        <dbReference type="ARBA" id="ARBA00023242"/>
    </source>
</evidence>
<evidence type="ECO:0000256" key="4">
    <source>
        <dbReference type="ARBA" id="ARBA00023015"/>
    </source>
</evidence>
<organism evidence="11 12">
    <name type="scientific">Thalictrum thalictroides</name>
    <name type="common">Rue-anemone</name>
    <name type="synonym">Anemone thalictroides</name>
    <dbReference type="NCBI Taxonomy" id="46969"/>
    <lineage>
        <taxon>Eukaryota</taxon>
        <taxon>Viridiplantae</taxon>
        <taxon>Streptophyta</taxon>
        <taxon>Embryophyta</taxon>
        <taxon>Tracheophyta</taxon>
        <taxon>Spermatophyta</taxon>
        <taxon>Magnoliopsida</taxon>
        <taxon>Ranunculales</taxon>
        <taxon>Ranunculaceae</taxon>
        <taxon>Thalictroideae</taxon>
        <taxon>Thalictrum</taxon>
    </lineage>
</organism>
<gene>
    <name evidence="11" type="ORF">FRX31_033218</name>
</gene>
<dbReference type="InterPro" id="IPR002720">
    <property type="entry name" value="RB_A"/>
</dbReference>
<evidence type="ECO:0000256" key="8">
    <source>
        <dbReference type="SAM" id="MobiDB-lite"/>
    </source>
</evidence>
<dbReference type="GO" id="GO:0006357">
    <property type="term" value="P:regulation of transcription by RNA polymerase II"/>
    <property type="evidence" value="ECO:0007669"/>
    <property type="project" value="InterPro"/>
</dbReference>
<dbReference type="Proteomes" id="UP000554482">
    <property type="component" value="Unassembled WGS sequence"/>
</dbReference>
<dbReference type="InterPro" id="IPR036915">
    <property type="entry name" value="Cyclin-like_sf"/>
</dbReference>
<keyword evidence="12" id="KW-1185">Reference proteome</keyword>
<dbReference type="Pfam" id="PF11934">
    <property type="entry name" value="DUF3452"/>
    <property type="match status" value="1"/>
</dbReference>
<dbReference type="GO" id="GO:0030154">
    <property type="term" value="P:cell differentiation"/>
    <property type="evidence" value="ECO:0007669"/>
    <property type="project" value="TreeGrafter"/>
</dbReference>
<dbReference type="GO" id="GO:0000785">
    <property type="term" value="C:chromatin"/>
    <property type="evidence" value="ECO:0007669"/>
    <property type="project" value="TreeGrafter"/>
</dbReference>
<protein>
    <submittedName>
        <fullName evidence="11">Retinoblastoma-associated protein</fullName>
    </submittedName>
</protein>
<dbReference type="GO" id="GO:0005634">
    <property type="term" value="C:nucleus"/>
    <property type="evidence" value="ECO:0007669"/>
    <property type="project" value="UniProtKB-SubCell"/>
</dbReference>
<dbReference type="FunFam" id="1.10.472.140:FF:000003">
    <property type="entry name" value="Retinoblastoma-related protein 1"/>
    <property type="match status" value="1"/>
</dbReference>
<dbReference type="SUPFAM" id="SSF47954">
    <property type="entry name" value="Cyclin-like"/>
    <property type="match status" value="1"/>
</dbReference>
<sequence>MEEFKIEGLVLNPLISLSNLQSMEEFVKALEARFSDLCKTELLLDESTLRSAKVLFKESKHLLLANMSAFGSGTPEEVQRFWFAFVLYTVMRLNITNTEQTKGENSECGFTFSHILKATKLNVADFFKDFPQFILRVGPILRNLYGADWEKRLEAKEMQANFAHLSILSKYYKCAFQEFFLTDDANGEKKLVDATTGNVSKYYQLGWLLFLALRIHAFSSFKDLVTCTNGLVSVLAILILHVPVHFRNFSIHDSQRFVRKESGGVNLITSLCNIYSTSEDELKRTVENVNRLIIEILKKKARLAAECNAQNLENIDTDWWIYFEDLMEESSLASTLLLLERDYTSTIQNNGDLDERIFINDQDSLLGSGSLSGGTMYMSGAKRKFDVMSSPAKTKTGSLSPPQTPASSGNGNLIEVNAPAAPTPVSTAMTTAKWLRTFISPLPSKPSAEMEHILLSCDKAVLNDVIHRAHIILEAIFPSSNLGQKCVARSLQNKNLKDSIWAEQRRMEALKLYYRVMEAMCKEEARRLHANNLTLLSNERFHRCMLACSAELVLATHKTVTLMFPMVLARTGITAFDLSKVIESFIRHEESLPRELRRHLNSLEERLLESMVWEKGSSLYNSLIVARPVLSSEINHLGLLAEPMPSLDDVAIQSSRSFGGLPPLLYLHKRETSPGLDGEIRSPKRVCVDKQTMLDCSSFISPVKDRFLVSKTPKSKLLSPTLQSAFASPNRPTPGGGETCAETIISIFFSKV</sequence>
<evidence type="ECO:0000256" key="3">
    <source>
        <dbReference type="ARBA" id="ARBA00022491"/>
    </source>
</evidence>
<reference evidence="11 12" key="1">
    <citation type="submission" date="2020-06" db="EMBL/GenBank/DDBJ databases">
        <title>Transcriptomic and genomic resources for Thalictrum thalictroides and T. hernandezii: Facilitating candidate gene discovery in an emerging model plant lineage.</title>
        <authorList>
            <person name="Arias T."/>
            <person name="Riano-Pachon D.M."/>
            <person name="Di Stilio V.S."/>
        </authorList>
    </citation>
    <scope>NUCLEOTIDE SEQUENCE [LARGE SCALE GENOMIC DNA]</scope>
    <source>
        <strain evidence="12">cv. WT478/WT964</strain>
        <tissue evidence="11">Leaves</tissue>
    </source>
</reference>
<dbReference type="Gene3D" id="1.10.472.10">
    <property type="entry name" value="Cyclin-like"/>
    <property type="match status" value="1"/>
</dbReference>
<dbReference type="PANTHER" id="PTHR13742">
    <property type="entry name" value="RETINOBLASTOMA-ASSOCIATED PROTEIN RB -RELATED"/>
    <property type="match status" value="1"/>
</dbReference>
<keyword evidence="3" id="KW-0678">Repressor</keyword>
<evidence type="ECO:0000259" key="9">
    <source>
        <dbReference type="SMART" id="SM01367"/>
    </source>
</evidence>
<dbReference type="AlphaFoldDB" id="A0A7J6UX51"/>
<comment type="subcellular location">
    <subcellularLocation>
        <location evidence="1">Nucleus</location>
    </subcellularLocation>
</comment>
<dbReference type="InterPro" id="IPR024599">
    <property type="entry name" value="RB_N"/>
</dbReference>
<evidence type="ECO:0000256" key="5">
    <source>
        <dbReference type="ARBA" id="ARBA00023163"/>
    </source>
</evidence>
<dbReference type="InterPro" id="IPR028309">
    <property type="entry name" value="RB_fam"/>
</dbReference>
<dbReference type="SMART" id="SM01367">
    <property type="entry name" value="DUF3452"/>
    <property type="match status" value="1"/>
</dbReference>
<comment type="caution">
    <text evidence="11">The sequence shown here is derived from an EMBL/GenBank/DDBJ whole genome shotgun (WGS) entry which is preliminary data.</text>
</comment>
<proteinExistence type="inferred from homology"/>
<feature type="domain" description="Retinoblastoma-associated protein A-box" evidence="10">
    <location>
        <begin position="423"/>
        <end position="623"/>
    </location>
</feature>
<accession>A0A7J6UX51</accession>
<dbReference type="GO" id="GO:2000134">
    <property type="term" value="P:negative regulation of G1/S transition of mitotic cell cycle"/>
    <property type="evidence" value="ECO:0007669"/>
    <property type="project" value="TreeGrafter"/>
</dbReference>
<evidence type="ECO:0000256" key="1">
    <source>
        <dbReference type="ARBA" id="ARBA00004123"/>
    </source>
</evidence>
<evidence type="ECO:0000313" key="11">
    <source>
        <dbReference type="EMBL" id="KAF5177194.1"/>
    </source>
</evidence>
<dbReference type="OrthoDB" id="844594at2759"/>
<dbReference type="Gene3D" id="1.10.472.140">
    <property type="match status" value="1"/>
</dbReference>